<feature type="transmembrane region" description="Helical" evidence="7">
    <location>
        <begin position="205"/>
        <end position="228"/>
    </location>
</feature>
<feature type="domain" description="ABC transmembrane type-1" evidence="8">
    <location>
        <begin position="70"/>
        <end position="285"/>
    </location>
</feature>
<keyword evidence="3" id="KW-1003">Cell membrane</keyword>
<dbReference type="SUPFAM" id="SSF161098">
    <property type="entry name" value="MetI-like"/>
    <property type="match status" value="1"/>
</dbReference>
<dbReference type="PANTHER" id="PTHR43227:SF11">
    <property type="entry name" value="BLL4140 PROTEIN"/>
    <property type="match status" value="1"/>
</dbReference>
<feature type="transmembrane region" description="Helical" evidence="7">
    <location>
        <begin position="171"/>
        <end position="193"/>
    </location>
</feature>
<accession>A0A7X0RM24</accession>
<dbReference type="CDD" id="cd06261">
    <property type="entry name" value="TM_PBP2"/>
    <property type="match status" value="1"/>
</dbReference>
<feature type="transmembrane region" description="Helical" evidence="7">
    <location>
        <begin position="264"/>
        <end position="286"/>
    </location>
</feature>
<dbReference type="AlphaFoldDB" id="A0A7X0RM24"/>
<sequence>MKITKRDVAFFHLLLAPGVLLLLLFAYLPMFGIVIAFQNFNPSKGFIHSEWVGLEHIRFLFELPDTMVTIRNTVEISLMKIVAGLVVPVVFALFLNEARLMWFKRTVQSLVYLPHFLSWVILGGILVDVLSINGGAFNQALGAVGIPPIFFFGDETWFRVMIIVSDVWKEFGFSTIVYLAALTGINPALYEAAAIDGATRWQRTLYITIPGILPVIVLMSTLSLGNVLNAGFDQIFNLYNPMVISSTDIIDTYIYRMGLIQAQYGLSTAIGLIKSVIGFVLIVLSYRLASRYANYRIF</sequence>
<evidence type="ECO:0000256" key="3">
    <source>
        <dbReference type="ARBA" id="ARBA00022475"/>
    </source>
</evidence>
<comment type="caution">
    <text evidence="9">The sequence shown here is derived from an EMBL/GenBank/DDBJ whole genome shotgun (WGS) entry which is preliminary data.</text>
</comment>
<keyword evidence="4 7" id="KW-0812">Transmembrane</keyword>
<feature type="transmembrane region" description="Helical" evidence="7">
    <location>
        <begin position="116"/>
        <end position="137"/>
    </location>
</feature>
<evidence type="ECO:0000259" key="8">
    <source>
        <dbReference type="PROSITE" id="PS50928"/>
    </source>
</evidence>
<dbReference type="InterPro" id="IPR035906">
    <property type="entry name" value="MetI-like_sf"/>
</dbReference>
<keyword evidence="6 7" id="KW-0472">Membrane</keyword>
<evidence type="ECO:0000256" key="2">
    <source>
        <dbReference type="ARBA" id="ARBA00022448"/>
    </source>
</evidence>
<keyword evidence="2 7" id="KW-0813">Transport</keyword>
<dbReference type="Pfam" id="PF00528">
    <property type="entry name" value="BPD_transp_1"/>
    <property type="match status" value="1"/>
</dbReference>
<keyword evidence="10" id="KW-1185">Reference proteome</keyword>
<comment type="similarity">
    <text evidence="7">Belongs to the binding-protein-dependent transport system permease family.</text>
</comment>
<dbReference type="GO" id="GO:0055085">
    <property type="term" value="P:transmembrane transport"/>
    <property type="evidence" value="ECO:0007669"/>
    <property type="project" value="InterPro"/>
</dbReference>
<evidence type="ECO:0000256" key="7">
    <source>
        <dbReference type="RuleBase" id="RU363032"/>
    </source>
</evidence>
<dbReference type="InterPro" id="IPR050809">
    <property type="entry name" value="UgpAE/MalFG_permease"/>
</dbReference>
<evidence type="ECO:0000256" key="4">
    <source>
        <dbReference type="ARBA" id="ARBA00022692"/>
    </source>
</evidence>
<dbReference type="PANTHER" id="PTHR43227">
    <property type="entry name" value="BLL4140 PROTEIN"/>
    <property type="match status" value="1"/>
</dbReference>
<feature type="transmembrane region" description="Helical" evidence="7">
    <location>
        <begin position="76"/>
        <end position="95"/>
    </location>
</feature>
<reference evidence="9 10" key="1">
    <citation type="submission" date="2020-08" db="EMBL/GenBank/DDBJ databases">
        <title>Cohnella phylogeny.</title>
        <authorList>
            <person name="Dunlap C."/>
        </authorList>
    </citation>
    <scope>NUCLEOTIDE SEQUENCE [LARGE SCALE GENOMIC DNA]</scope>
    <source>
        <strain evidence="9 10">DSM 28246</strain>
    </source>
</reference>
<evidence type="ECO:0000256" key="1">
    <source>
        <dbReference type="ARBA" id="ARBA00004651"/>
    </source>
</evidence>
<name>A0A7X0RM24_9BACL</name>
<evidence type="ECO:0000313" key="9">
    <source>
        <dbReference type="EMBL" id="MBB6670034.1"/>
    </source>
</evidence>
<dbReference type="PROSITE" id="PS50928">
    <property type="entry name" value="ABC_TM1"/>
    <property type="match status" value="1"/>
</dbReference>
<keyword evidence="5 7" id="KW-1133">Transmembrane helix</keyword>
<dbReference type="InterPro" id="IPR000515">
    <property type="entry name" value="MetI-like"/>
</dbReference>
<gene>
    <name evidence="9" type="ORF">H7C19_04955</name>
</gene>
<dbReference type="Proteomes" id="UP000547209">
    <property type="component" value="Unassembled WGS sequence"/>
</dbReference>
<comment type="subcellular location">
    <subcellularLocation>
        <location evidence="1 7">Cell membrane</location>
        <topology evidence="1 7">Multi-pass membrane protein</topology>
    </subcellularLocation>
</comment>
<dbReference type="EMBL" id="JACJVP010000006">
    <property type="protein sequence ID" value="MBB6670034.1"/>
    <property type="molecule type" value="Genomic_DNA"/>
</dbReference>
<dbReference type="Gene3D" id="1.10.3720.10">
    <property type="entry name" value="MetI-like"/>
    <property type="match status" value="1"/>
</dbReference>
<proteinExistence type="inferred from homology"/>
<dbReference type="GO" id="GO:0005886">
    <property type="term" value="C:plasma membrane"/>
    <property type="evidence" value="ECO:0007669"/>
    <property type="project" value="UniProtKB-SubCell"/>
</dbReference>
<dbReference type="RefSeq" id="WP_185141474.1">
    <property type="nucleotide sequence ID" value="NZ_JACJVP010000006.1"/>
</dbReference>
<evidence type="ECO:0000256" key="5">
    <source>
        <dbReference type="ARBA" id="ARBA00022989"/>
    </source>
</evidence>
<evidence type="ECO:0000313" key="10">
    <source>
        <dbReference type="Proteomes" id="UP000547209"/>
    </source>
</evidence>
<evidence type="ECO:0000256" key="6">
    <source>
        <dbReference type="ARBA" id="ARBA00023136"/>
    </source>
</evidence>
<organism evidence="9 10">
    <name type="scientific">Cohnella nanjingensis</name>
    <dbReference type="NCBI Taxonomy" id="1387779"/>
    <lineage>
        <taxon>Bacteria</taxon>
        <taxon>Bacillati</taxon>
        <taxon>Bacillota</taxon>
        <taxon>Bacilli</taxon>
        <taxon>Bacillales</taxon>
        <taxon>Paenibacillaceae</taxon>
        <taxon>Cohnella</taxon>
    </lineage>
</organism>
<protein>
    <submittedName>
        <fullName evidence="9">Sugar ABC transporter permease</fullName>
    </submittedName>
</protein>
<feature type="transmembrane region" description="Helical" evidence="7">
    <location>
        <begin position="12"/>
        <end position="37"/>
    </location>
</feature>